<dbReference type="GO" id="GO:0004064">
    <property type="term" value="F:arylesterase activity"/>
    <property type="evidence" value="ECO:0007669"/>
    <property type="project" value="InterPro"/>
</dbReference>
<dbReference type="RefSeq" id="WP_081875680.1">
    <property type="nucleotide sequence ID" value="NZ_BBIO01000021.1"/>
</dbReference>
<keyword evidence="5" id="KW-0472">Membrane</keyword>
<dbReference type="Proteomes" id="UP000028702">
    <property type="component" value="Unassembled WGS sequence"/>
</dbReference>
<evidence type="ECO:0000256" key="2">
    <source>
        <dbReference type="ARBA" id="ARBA00022801"/>
    </source>
</evidence>
<dbReference type="EMBL" id="BBIO01000021">
    <property type="protein sequence ID" value="GAK46585.1"/>
    <property type="molecule type" value="Genomic_DNA"/>
</dbReference>
<organism evidence="6 7">
    <name type="scientific">Tepidicaulis marinus</name>
    <dbReference type="NCBI Taxonomy" id="1333998"/>
    <lineage>
        <taxon>Bacteria</taxon>
        <taxon>Pseudomonadati</taxon>
        <taxon>Pseudomonadota</taxon>
        <taxon>Alphaproteobacteria</taxon>
        <taxon>Hyphomicrobiales</taxon>
        <taxon>Parvibaculaceae</taxon>
        <taxon>Tepidicaulis</taxon>
    </lineage>
</organism>
<evidence type="ECO:0000256" key="4">
    <source>
        <dbReference type="ARBA" id="ARBA00023180"/>
    </source>
</evidence>
<evidence type="ECO:0000256" key="1">
    <source>
        <dbReference type="ARBA" id="ARBA00008595"/>
    </source>
</evidence>
<sequence length="374" mass="40205">MSGMKEKSAALRWAIYAAVILVAAGSFFTIRFLTSAGMFTSFREEITADCSAIEAVPGPEDIVIDRERALAFVSAVDRRKIVAGGPGSQAIRGGIYVIDLSEASDTWALRPVTALEPADFRPHGIDLYVSEEGQRFLFVVNHPSDGTHDVEIFEVLEGGLLEHRRTVSSELFIHPNDVHAVGPDAFYLTNDHGSSSNFGRLLEDFFLADRGNLVYWEGDEGRVVADGFTYANGVNSSPDGTKLYVAETLDMTLRIFSRDIETGALEPFETVYLGTGVDNIDVLEDGRLLIGAHPSLTDFLAHANDPAALSPSQIVEMTPRAGGGGEARTLLLDKGDLLSGLATAAGYNGLMLASGVFEPKILVCAQESAAEETE</sequence>
<evidence type="ECO:0000256" key="3">
    <source>
        <dbReference type="ARBA" id="ARBA00023157"/>
    </source>
</evidence>
<comment type="similarity">
    <text evidence="1">Belongs to the paraoxonase family.</text>
</comment>
<dbReference type="Gene3D" id="2.120.10.30">
    <property type="entry name" value="TolB, C-terminal domain"/>
    <property type="match status" value="1"/>
</dbReference>
<protein>
    <submittedName>
        <fullName evidence="6">Arylesterase</fullName>
    </submittedName>
</protein>
<proteinExistence type="inferred from homology"/>
<evidence type="ECO:0000256" key="5">
    <source>
        <dbReference type="SAM" id="Phobius"/>
    </source>
</evidence>
<dbReference type="InterPro" id="IPR002640">
    <property type="entry name" value="Arylesterase"/>
</dbReference>
<dbReference type="PANTHER" id="PTHR11799">
    <property type="entry name" value="PARAOXONASE"/>
    <property type="match status" value="1"/>
</dbReference>
<evidence type="ECO:0000313" key="7">
    <source>
        <dbReference type="Proteomes" id="UP000028702"/>
    </source>
</evidence>
<name>A0A081BEW7_9HYPH</name>
<keyword evidence="2" id="KW-0378">Hydrolase</keyword>
<dbReference type="InterPro" id="IPR051288">
    <property type="entry name" value="Serum_paraoxonase/arylesterase"/>
</dbReference>
<dbReference type="STRING" id="1333998.M2A_3084"/>
<evidence type="ECO:0000313" key="6">
    <source>
        <dbReference type="EMBL" id="GAK46585.1"/>
    </source>
</evidence>
<reference evidence="6 7" key="1">
    <citation type="submission" date="2014-07" db="EMBL/GenBank/DDBJ databases">
        <title>Tepidicaulis marinum gen. nov., sp. nov., a novel marine bacterium denitrifying nitrate to nitrous oxide strictly under microaerobic conditions.</title>
        <authorList>
            <person name="Takeuchi M."/>
            <person name="Yamagishi T."/>
            <person name="Kamagata Y."/>
            <person name="Oshima K."/>
            <person name="Hattori M."/>
            <person name="Katayama T."/>
            <person name="Hanada S."/>
            <person name="Tamaki H."/>
            <person name="Marumo K."/>
            <person name="Maeda H."/>
            <person name="Nedachi M."/>
            <person name="Iwasaki W."/>
            <person name="Suwa Y."/>
            <person name="Sakata S."/>
        </authorList>
    </citation>
    <scope>NUCLEOTIDE SEQUENCE [LARGE SCALE GENOMIC DNA]</scope>
    <source>
        <strain evidence="6 7">MA2</strain>
    </source>
</reference>
<dbReference type="Pfam" id="PF01731">
    <property type="entry name" value="Arylesterase"/>
    <property type="match status" value="1"/>
</dbReference>
<accession>A0A081BEW7</accession>
<feature type="transmembrane region" description="Helical" evidence="5">
    <location>
        <begin position="13"/>
        <end position="33"/>
    </location>
</feature>
<dbReference type="SUPFAM" id="SSF63829">
    <property type="entry name" value="Calcium-dependent phosphotriesterase"/>
    <property type="match status" value="1"/>
</dbReference>
<dbReference type="eggNOG" id="COG3386">
    <property type="taxonomic scope" value="Bacteria"/>
</dbReference>
<comment type="caution">
    <text evidence="6">The sequence shown here is derived from an EMBL/GenBank/DDBJ whole genome shotgun (WGS) entry which is preliminary data.</text>
</comment>
<keyword evidence="4" id="KW-0325">Glycoprotein</keyword>
<dbReference type="AlphaFoldDB" id="A0A081BEW7"/>
<gene>
    <name evidence="6" type="ORF">M2A_3084</name>
</gene>
<dbReference type="InterPro" id="IPR011042">
    <property type="entry name" value="6-blade_b-propeller_TolB-like"/>
</dbReference>
<keyword evidence="3" id="KW-1015">Disulfide bond</keyword>
<keyword evidence="5" id="KW-0812">Transmembrane</keyword>
<dbReference type="PRINTS" id="PR01785">
    <property type="entry name" value="PARAOXONASE"/>
</dbReference>
<dbReference type="PANTHER" id="PTHR11799:SF12">
    <property type="entry name" value="PARAOXONASE-RELATED"/>
    <property type="match status" value="1"/>
</dbReference>
<keyword evidence="5" id="KW-1133">Transmembrane helix</keyword>
<keyword evidence="7" id="KW-1185">Reference proteome</keyword>